<evidence type="ECO:0000313" key="8">
    <source>
        <dbReference type="EMBL" id="KAA8580744.1"/>
    </source>
</evidence>
<feature type="domain" description="Cystatin" evidence="7">
    <location>
        <begin position="18"/>
        <end position="85"/>
    </location>
</feature>
<keyword evidence="9" id="KW-1185">Reference proteome</keyword>
<comment type="subcellular location">
    <subcellularLocation>
        <location evidence="1">Cytoplasm</location>
    </subcellularLocation>
</comment>
<dbReference type="AlphaFoldDB" id="A0A5J5CFU4"/>
<evidence type="ECO:0000256" key="6">
    <source>
        <dbReference type="SAM" id="MobiDB-lite"/>
    </source>
</evidence>
<dbReference type="InterPro" id="IPR000010">
    <property type="entry name" value="Cystatin_dom"/>
</dbReference>
<comment type="caution">
    <text evidence="8">The sequence shown here is derived from an EMBL/GenBank/DDBJ whole genome shotgun (WGS) entry which is preliminary data.</text>
</comment>
<dbReference type="GO" id="GO:0004869">
    <property type="term" value="F:cysteine-type endopeptidase inhibitor activity"/>
    <property type="evidence" value="ECO:0007669"/>
    <property type="project" value="UniProtKB-KW"/>
</dbReference>
<evidence type="ECO:0000256" key="3">
    <source>
        <dbReference type="ARBA" id="ARBA00022490"/>
    </source>
</evidence>
<dbReference type="PRINTS" id="PR00295">
    <property type="entry name" value="STEFINA"/>
</dbReference>
<dbReference type="PANTHER" id="PTHR11414">
    <property type="entry name" value="CYSTATIN FAMILY MEMBER"/>
    <property type="match status" value="1"/>
</dbReference>
<keyword evidence="4" id="KW-0646">Protease inhibitor</keyword>
<dbReference type="Gene3D" id="3.10.450.10">
    <property type="match status" value="1"/>
</dbReference>
<organism evidence="8 9">
    <name type="scientific">Etheostoma spectabile</name>
    <name type="common">orangethroat darter</name>
    <dbReference type="NCBI Taxonomy" id="54343"/>
    <lineage>
        <taxon>Eukaryota</taxon>
        <taxon>Metazoa</taxon>
        <taxon>Chordata</taxon>
        <taxon>Craniata</taxon>
        <taxon>Vertebrata</taxon>
        <taxon>Euteleostomi</taxon>
        <taxon>Actinopterygii</taxon>
        <taxon>Neopterygii</taxon>
        <taxon>Teleostei</taxon>
        <taxon>Neoteleostei</taxon>
        <taxon>Acanthomorphata</taxon>
        <taxon>Eupercaria</taxon>
        <taxon>Perciformes</taxon>
        <taxon>Percoidei</taxon>
        <taxon>Percidae</taxon>
        <taxon>Etheostomatinae</taxon>
        <taxon>Etheostoma</taxon>
    </lineage>
</organism>
<evidence type="ECO:0000313" key="9">
    <source>
        <dbReference type="Proteomes" id="UP000327493"/>
    </source>
</evidence>
<evidence type="ECO:0000256" key="5">
    <source>
        <dbReference type="ARBA" id="ARBA00022704"/>
    </source>
</evidence>
<dbReference type="InterPro" id="IPR001713">
    <property type="entry name" value="Prot_inh_stefin"/>
</dbReference>
<dbReference type="SUPFAM" id="SSF54403">
    <property type="entry name" value="Cystatin/monellin"/>
    <property type="match status" value="1"/>
</dbReference>
<dbReference type="OrthoDB" id="6115262at2759"/>
<dbReference type="PANTHER" id="PTHR11414:SF21">
    <property type="entry name" value="CYSTATIN 14A, TANDEM DUPLICATE 1-RELATED"/>
    <property type="match status" value="1"/>
</dbReference>
<feature type="region of interest" description="Disordered" evidence="6">
    <location>
        <begin position="1"/>
        <end position="21"/>
    </location>
</feature>
<dbReference type="Pfam" id="PF00031">
    <property type="entry name" value="Cystatin"/>
    <property type="match status" value="1"/>
</dbReference>
<evidence type="ECO:0000256" key="4">
    <source>
        <dbReference type="ARBA" id="ARBA00022690"/>
    </source>
</evidence>
<dbReference type="InterPro" id="IPR046350">
    <property type="entry name" value="Cystatin_sf"/>
</dbReference>
<comment type="similarity">
    <text evidence="2">Belongs to the cystatin family.</text>
</comment>
<dbReference type="EMBL" id="VOFY01000022">
    <property type="protein sequence ID" value="KAA8580744.1"/>
    <property type="molecule type" value="Genomic_DNA"/>
</dbReference>
<accession>A0A5J5CFU4</accession>
<dbReference type="GO" id="GO:0005829">
    <property type="term" value="C:cytosol"/>
    <property type="evidence" value="ECO:0007669"/>
    <property type="project" value="TreeGrafter"/>
</dbReference>
<keyword evidence="5" id="KW-0789">Thiol protease inhibitor</keyword>
<evidence type="ECO:0000256" key="2">
    <source>
        <dbReference type="ARBA" id="ARBA00009403"/>
    </source>
</evidence>
<dbReference type="Proteomes" id="UP000327493">
    <property type="component" value="Chromosome 22"/>
</dbReference>
<proteinExistence type="inferred from homology"/>
<name>A0A5J5CFU4_9PERO</name>
<evidence type="ECO:0000256" key="1">
    <source>
        <dbReference type="ARBA" id="ARBA00004496"/>
    </source>
</evidence>
<evidence type="ECO:0000259" key="7">
    <source>
        <dbReference type="Pfam" id="PF00031"/>
    </source>
</evidence>
<sequence>MATKLPEAPEHPVKLGGQSKPVDATKDIQKICDQVKGQVEVKTKKKYVKFTAVNYTSQSTNPPKLRIKVHTGGVNYIHLLVTKAFRNGKDEIELLGQQENRTKNDILV</sequence>
<keyword evidence="3" id="KW-0963">Cytoplasm</keyword>
<protein>
    <recommendedName>
        <fullName evidence="7">Cystatin domain-containing protein</fullName>
    </recommendedName>
</protein>
<reference evidence="8 9" key="1">
    <citation type="submission" date="2019-08" db="EMBL/GenBank/DDBJ databases">
        <title>A chromosome-level genome assembly, high-density linkage maps, and genome scans reveal the genomic architecture of hybrid incompatibilities underlying speciation via character displacement in darters (Percidae: Etheostominae).</title>
        <authorList>
            <person name="Moran R.L."/>
            <person name="Catchen J.M."/>
            <person name="Fuller R.C."/>
        </authorList>
    </citation>
    <scope>NUCLEOTIDE SEQUENCE [LARGE SCALE GENOMIC DNA]</scope>
    <source>
        <strain evidence="8">EspeVRDwgs_2016</strain>
        <tissue evidence="8">Muscle</tissue>
    </source>
</reference>
<gene>
    <name evidence="8" type="ORF">FQN60_013702</name>
</gene>